<dbReference type="EMBL" id="PKMF04000040">
    <property type="protein sequence ID" value="KAK7856070.1"/>
    <property type="molecule type" value="Genomic_DNA"/>
</dbReference>
<organism evidence="2 3">
    <name type="scientific">Quercus suber</name>
    <name type="common">Cork oak</name>
    <dbReference type="NCBI Taxonomy" id="58331"/>
    <lineage>
        <taxon>Eukaryota</taxon>
        <taxon>Viridiplantae</taxon>
        <taxon>Streptophyta</taxon>
        <taxon>Embryophyta</taxon>
        <taxon>Tracheophyta</taxon>
        <taxon>Spermatophyta</taxon>
        <taxon>Magnoliopsida</taxon>
        <taxon>eudicotyledons</taxon>
        <taxon>Gunneridae</taxon>
        <taxon>Pentapetalae</taxon>
        <taxon>rosids</taxon>
        <taxon>fabids</taxon>
        <taxon>Fagales</taxon>
        <taxon>Fagaceae</taxon>
        <taxon>Quercus</taxon>
    </lineage>
</organism>
<sequence>MFSQTHASLASSLQTHAFLKLIHKRRTRQRRTRSLKSAAPLFSFFSSNPIPNRRRTHIQSNSAAPPTVFRLET</sequence>
<accession>A0AAW0LX67</accession>
<reference evidence="2 3" key="1">
    <citation type="journal article" date="2018" name="Sci. Data">
        <title>The draft genome sequence of cork oak.</title>
        <authorList>
            <person name="Ramos A.M."/>
            <person name="Usie A."/>
            <person name="Barbosa P."/>
            <person name="Barros P.M."/>
            <person name="Capote T."/>
            <person name="Chaves I."/>
            <person name="Simoes F."/>
            <person name="Abreu I."/>
            <person name="Carrasquinho I."/>
            <person name="Faro C."/>
            <person name="Guimaraes J.B."/>
            <person name="Mendonca D."/>
            <person name="Nobrega F."/>
            <person name="Rodrigues L."/>
            <person name="Saibo N.J.M."/>
            <person name="Varela M.C."/>
            <person name="Egas C."/>
            <person name="Matos J."/>
            <person name="Miguel C.M."/>
            <person name="Oliveira M.M."/>
            <person name="Ricardo C.P."/>
            <person name="Goncalves S."/>
        </authorList>
    </citation>
    <scope>NUCLEOTIDE SEQUENCE [LARGE SCALE GENOMIC DNA]</scope>
    <source>
        <strain evidence="3">cv. HL8</strain>
    </source>
</reference>
<proteinExistence type="predicted"/>
<comment type="caution">
    <text evidence="2">The sequence shown here is derived from an EMBL/GenBank/DDBJ whole genome shotgun (WGS) entry which is preliminary data.</text>
</comment>
<keyword evidence="3" id="KW-1185">Reference proteome</keyword>
<feature type="region of interest" description="Disordered" evidence="1">
    <location>
        <begin position="53"/>
        <end position="73"/>
    </location>
</feature>
<dbReference type="AlphaFoldDB" id="A0AAW0LX67"/>
<gene>
    <name evidence="2" type="ORF">CFP56_025510</name>
</gene>
<evidence type="ECO:0000313" key="2">
    <source>
        <dbReference type="EMBL" id="KAK7856070.1"/>
    </source>
</evidence>
<protein>
    <submittedName>
        <fullName evidence="2">Uncharacterized protein</fullName>
    </submittedName>
</protein>
<dbReference type="Proteomes" id="UP000237347">
    <property type="component" value="Unassembled WGS sequence"/>
</dbReference>
<evidence type="ECO:0000256" key="1">
    <source>
        <dbReference type="SAM" id="MobiDB-lite"/>
    </source>
</evidence>
<name>A0AAW0LX67_QUESU</name>
<evidence type="ECO:0000313" key="3">
    <source>
        <dbReference type="Proteomes" id="UP000237347"/>
    </source>
</evidence>